<dbReference type="GO" id="GO:0020037">
    <property type="term" value="F:heme binding"/>
    <property type="evidence" value="ECO:0007669"/>
    <property type="project" value="TreeGrafter"/>
</dbReference>
<accession>M9X4V4</accession>
<evidence type="ECO:0000259" key="6">
    <source>
        <dbReference type="Pfam" id="PF00174"/>
    </source>
</evidence>
<keyword evidence="4" id="KW-0560">Oxidoreductase</keyword>
<dbReference type="PANTHER" id="PTHR19372">
    <property type="entry name" value="SULFITE REDUCTASE"/>
    <property type="match status" value="1"/>
</dbReference>
<dbReference type="AlphaFoldDB" id="M9X4V4"/>
<dbReference type="NCBIfam" id="TIGR01409">
    <property type="entry name" value="TAT_signal_seq"/>
    <property type="match status" value="1"/>
</dbReference>
<sequence>MGGIYNQSRISSHQEATMKDKDLEQLEMDRRTFLKTTAAVGAAGLMGSSFAQQQPTADALVAGKDRGLIVRNTNPIELETPVSLLRQNPITPKSVMYIRNNQPVPAGMTPTTDPPQVSDWTVEVTGLVDRPTTLRLSQLRTLPATELEMVLQCSGNGRSFFSRYARASGAQWERGSMANVRWKGVKLSSLLEAVGIKAEARFLTAEGADQPANPNAPDIERSIPLSDILANGMLVYEMNGEPLPTIHGGPLRLIIPGYYGINNIKWVNKLRLEAAPSNNNTMIPRYRVPNNPIAVGSNFQFTLENSRPNWRQNVKSVIFSPTEGEAVSGLIDVTGVAWNDGSAPITSVEVSTNQGRSWQAATLERPSSPYGWYRWRIRVLVAAGDSEIWSRATDALGRSQPIDGAIFWNPNGYEWNAVDKVKIRVG</sequence>
<dbReference type="SUPFAM" id="SSF81296">
    <property type="entry name" value="E set domains"/>
    <property type="match status" value="1"/>
</dbReference>
<keyword evidence="3" id="KW-0479">Metal-binding</keyword>
<dbReference type="Pfam" id="PF00174">
    <property type="entry name" value="Oxidored_molyb"/>
    <property type="match status" value="1"/>
</dbReference>
<feature type="compositionally biased region" description="Polar residues" evidence="5">
    <location>
        <begin position="1"/>
        <end position="15"/>
    </location>
</feature>
<dbReference type="InterPro" id="IPR014756">
    <property type="entry name" value="Ig_E-set"/>
</dbReference>
<dbReference type="CDD" id="cd02110">
    <property type="entry name" value="SO_family_Moco_dimer"/>
    <property type="match status" value="1"/>
</dbReference>
<evidence type="ECO:0000313" key="8">
    <source>
        <dbReference type="EMBL" id="AGK03661.1"/>
    </source>
</evidence>
<protein>
    <submittedName>
        <fullName evidence="8">Sulfite oxidase</fullName>
    </submittedName>
</protein>
<dbReference type="EMBL" id="CP005385">
    <property type="protein sequence ID" value="AGK03661.1"/>
    <property type="molecule type" value="Genomic_DNA"/>
</dbReference>
<dbReference type="Gene3D" id="3.90.420.10">
    <property type="entry name" value="Oxidoreductase, molybdopterin-binding domain"/>
    <property type="match status" value="1"/>
</dbReference>
<evidence type="ECO:0000256" key="4">
    <source>
        <dbReference type="ARBA" id="ARBA00023002"/>
    </source>
</evidence>
<reference evidence="8 9" key="1">
    <citation type="submission" date="2013-04" db="EMBL/GenBank/DDBJ databases">
        <authorList>
            <person name="Chin J."/>
            <person name="Alexander D.H."/>
            <person name="Marks P."/>
            <person name="Korlach J."/>
            <person name="Clum A."/>
            <person name="Copeland A."/>
        </authorList>
    </citation>
    <scope>NUCLEOTIDE SEQUENCE [LARGE SCALE GENOMIC DNA]</scope>
    <source>
        <strain evidence="9">ATCC 35948 / DSM 1279 / VKM B-1258 / 21</strain>
    </source>
</reference>
<feature type="domain" description="Oxidoreductase molybdopterin-binding" evidence="6">
    <location>
        <begin position="116"/>
        <end position="279"/>
    </location>
</feature>
<feature type="region of interest" description="Disordered" evidence="5">
    <location>
        <begin position="1"/>
        <end position="23"/>
    </location>
</feature>
<dbReference type="GO" id="GO:0008482">
    <property type="term" value="F:sulfite oxidase activity"/>
    <property type="evidence" value="ECO:0007669"/>
    <property type="project" value="TreeGrafter"/>
</dbReference>
<evidence type="ECO:0000256" key="1">
    <source>
        <dbReference type="ARBA" id="ARBA00001924"/>
    </source>
</evidence>
<evidence type="ECO:0000256" key="5">
    <source>
        <dbReference type="SAM" id="MobiDB-lite"/>
    </source>
</evidence>
<dbReference type="GO" id="GO:0006790">
    <property type="term" value="P:sulfur compound metabolic process"/>
    <property type="evidence" value="ECO:0007669"/>
    <property type="project" value="TreeGrafter"/>
</dbReference>
<dbReference type="InterPro" id="IPR005066">
    <property type="entry name" value="MoCF_OxRdtse_dimer"/>
</dbReference>
<dbReference type="STRING" id="504728.K649_01785"/>
<gene>
    <name evidence="8" type="ORF">K649_01785</name>
</gene>
<dbReference type="PROSITE" id="PS51318">
    <property type="entry name" value="TAT"/>
    <property type="match status" value="1"/>
</dbReference>
<evidence type="ECO:0000313" key="9">
    <source>
        <dbReference type="Proteomes" id="UP000013026"/>
    </source>
</evidence>
<dbReference type="Pfam" id="PF03404">
    <property type="entry name" value="Mo-co_dimer"/>
    <property type="match status" value="1"/>
</dbReference>
<evidence type="ECO:0000256" key="3">
    <source>
        <dbReference type="ARBA" id="ARBA00022723"/>
    </source>
</evidence>
<dbReference type="PANTHER" id="PTHR19372:SF7">
    <property type="entry name" value="SULFITE OXIDASE, MITOCHONDRIAL"/>
    <property type="match status" value="1"/>
</dbReference>
<keyword evidence="2" id="KW-0500">Molybdenum</keyword>
<evidence type="ECO:0000259" key="7">
    <source>
        <dbReference type="Pfam" id="PF03404"/>
    </source>
</evidence>
<comment type="cofactor">
    <cofactor evidence="1">
        <name>Mo-molybdopterin</name>
        <dbReference type="ChEBI" id="CHEBI:71302"/>
    </cofactor>
</comment>
<dbReference type="InterPro" id="IPR000572">
    <property type="entry name" value="OxRdtase_Mopterin-bd_dom"/>
</dbReference>
<dbReference type="KEGG" id="mre:K649_01785"/>
<dbReference type="Proteomes" id="UP000013026">
    <property type="component" value="Chromosome"/>
</dbReference>
<dbReference type="SUPFAM" id="SSF56524">
    <property type="entry name" value="Oxidoreductase molybdopterin-binding domain"/>
    <property type="match status" value="1"/>
</dbReference>
<dbReference type="InterPro" id="IPR008335">
    <property type="entry name" value="Mopterin_OxRdtase_euk"/>
</dbReference>
<dbReference type="InterPro" id="IPR006311">
    <property type="entry name" value="TAT_signal"/>
</dbReference>
<organism evidence="8 9">
    <name type="scientific">Meiothermus ruber (strain ATCC 35948 / DSM 1279 / VKM B-1258 / 21)</name>
    <name type="common">Thermus ruber</name>
    <dbReference type="NCBI Taxonomy" id="504728"/>
    <lineage>
        <taxon>Bacteria</taxon>
        <taxon>Thermotogati</taxon>
        <taxon>Deinococcota</taxon>
        <taxon>Deinococci</taxon>
        <taxon>Thermales</taxon>
        <taxon>Thermaceae</taxon>
        <taxon>Meiothermus</taxon>
    </lineage>
</organism>
<dbReference type="GO" id="GO:0030151">
    <property type="term" value="F:molybdenum ion binding"/>
    <property type="evidence" value="ECO:0007669"/>
    <property type="project" value="InterPro"/>
</dbReference>
<feature type="domain" description="Moybdenum cofactor oxidoreductase dimerisation" evidence="7">
    <location>
        <begin position="310"/>
        <end position="425"/>
    </location>
</feature>
<dbReference type="InterPro" id="IPR036374">
    <property type="entry name" value="OxRdtase_Mopterin-bd_sf"/>
</dbReference>
<dbReference type="Gene3D" id="2.60.40.650">
    <property type="match status" value="1"/>
</dbReference>
<proteinExistence type="predicted"/>
<dbReference type="PATRIC" id="fig|504728.9.peg.370"/>
<dbReference type="InterPro" id="IPR019546">
    <property type="entry name" value="TAT_signal_bac_arc"/>
</dbReference>
<evidence type="ECO:0000256" key="2">
    <source>
        <dbReference type="ARBA" id="ARBA00022505"/>
    </source>
</evidence>
<dbReference type="Pfam" id="PF10518">
    <property type="entry name" value="TAT_signal"/>
    <property type="match status" value="1"/>
</dbReference>
<dbReference type="PRINTS" id="PR00407">
    <property type="entry name" value="EUMOPTERIN"/>
</dbReference>
<dbReference type="GO" id="GO:0043546">
    <property type="term" value="F:molybdopterin cofactor binding"/>
    <property type="evidence" value="ECO:0007669"/>
    <property type="project" value="TreeGrafter"/>
</dbReference>
<dbReference type="eggNOG" id="COG2041">
    <property type="taxonomic scope" value="Bacteria"/>
</dbReference>
<name>M9X4V4_MEIRD</name>